<protein>
    <submittedName>
        <fullName evidence="1">AlpA family transcriptional regulator</fullName>
    </submittedName>
</protein>
<gene>
    <name evidence="1" type="ORF">N5C32_20555</name>
</gene>
<evidence type="ECO:0000313" key="2">
    <source>
        <dbReference type="Proteomes" id="UP001158500"/>
    </source>
</evidence>
<organism evidence="1 2">
    <name type="scientific">Stutzerimonas stutzeri</name>
    <name type="common">Pseudomonas stutzeri</name>
    <dbReference type="NCBI Taxonomy" id="316"/>
    <lineage>
        <taxon>Bacteria</taxon>
        <taxon>Pseudomonadati</taxon>
        <taxon>Pseudomonadota</taxon>
        <taxon>Gammaproteobacteria</taxon>
        <taxon>Pseudomonadales</taxon>
        <taxon>Pseudomonadaceae</taxon>
        <taxon>Stutzerimonas</taxon>
    </lineage>
</organism>
<dbReference type="PANTHER" id="PTHR36154">
    <property type="entry name" value="DNA-BINDING TRANSCRIPTIONAL ACTIVATOR ALPA"/>
    <property type="match status" value="1"/>
</dbReference>
<dbReference type="Proteomes" id="UP001158500">
    <property type="component" value="Unassembled WGS sequence"/>
</dbReference>
<dbReference type="AlphaFoldDB" id="A0AA42PBQ2"/>
<comment type="caution">
    <text evidence="1">The sequence shown here is derived from an EMBL/GenBank/DDBJ whole genome shotgun (WGS) entry which is preliminary data.</text>
</comment>
<dbReference type="EMBL" id="JAOCAE010000021">
    <property type="protein sequence ID" value="MDH1238426.1"/>
    <property type="molecule type" value="Genomic_DNA"/>
</dbReference>
<dbReference type="PANTHER" id="PTHR36154:SF1">
    <property type="entry name" value="DNA-BINDING TRANSCRIPTIONAL ACTIVATOR ALPA"/>
    <property type="match status" value="1"/>
</dbReference>
<dbReference type="InterPro" id="IPR052931">
    <property type="entry name" value="Prophage_regulatory_activator"/>
</dbReference>
<dbReference type="RefSeq" id="WP_240904635.1">
    <property type="nucleotide sequence ID" value="NZ_JBDZYO010000002.1"/>
</dbReference>
<proteinExistence type="predicted"/>
<sequence>MRLPDVKKKTGKSRSSIYRDIQLGKFPTQYELGSSRSVGWLSTDIDEWMKNRSRKCANARSSV</sequence>
<dbReference type="Gene3D" id="1.10.238.160">
    <property type="match status" value="1"/>
</dbReference>
<name>A0AA42PBQ2_STUST</name>
<accession>A0AA42PBQ2</accession>
<dbReference type="Pfam" id="PF05930">
    <property type="entry name" value="Phage_AlpA"/>
    <property type="match status" value="1"/>
</dbReference>
<reference evidence="1" key="1">
    <citation type="submission" date="2022-09" db="EMBL/GenBank/DDBJ databases">
        <title>Intensive care unit water sources are persistently colonized with multi-drug resistant bacteria and are the site of extensive horizontal gene transfer of antibiotic resistance genes.</title>
        <authorList>
            <person name="Diorio-Toth L."/>
        </authorList>
    </citation>
    <scope>NUCLEOTIDE SEQUENCE</scope>
    <source>
        <strain evidence="1">GD03947</strain>
    </source>
</reference>
<dbReference type="InterPro" id="IPR010260">
    <property type="entry name" value="AlpA"/>
</dbReference>
<evidence type="ECO:0000313" key="1">
    <source>
        <dbReference type="EMBL" id="MDH1238426.1"/>
    </source>
</evidence>